<sequence>MHNNRIRISKQQLHQIQARTSIYLRAAMDGDNKLFAIREVINSIIYLIFLKSNSGQYSSHYCTPSMKYLGSKVFRSDETAHRIISQLVNLHLIHKLIRRKSKSGNWLPNAYYPGSVLGRIIDRLLNPRPRHTSPSVKNDRQLILNQINTRTASSEGERFSWRELGKNIFRGGGQINEPNS</sequence>
<reference evidence="1" key="1">
    <citation type="journal article" date="2015" name="Nature">
        <title>Complex archaea that bridge the gap between prokaryotes and eukaryotes.</title>
        <authorList>
            <person name="Spang A."/>
            <person name="Saw J.H."/>
            <person name="Jorgensen S.L."/>
            <person name="Zaremba-Niedzwiedzka K."/>
            <person name="Martijn J."/>
            <person name="Lind A.E."/>
            <person name="van Eijk R."/>
            <person name="Schleper C."/>
            <person name="Guy L."/>
            <person name="Ettema T.J."/>
        </authorList>
    </citation>
    <scope>NUCLEOTIDE SEQUENCE</scope>
</reference>
<proteinExistence type="predicted"/>
<protein>
    <submittedName>
        <fullName evidence="1">Uncharacterized protein</fullName>
    </submittedName>
</protein>
<comment type="caution">
    <text evidence="1">The sequence shown here is derived from an EMBL/GenBank/DDBJ whole genome shotgun (WGS) entry which is preliminary data.</text>
</comment>
<accession>A0A0F9NES3</accession>
<organism evidence="1">
    <name type="scientific">marine sediment metagenome</name>
    <dbReference type="NCBI Taxonomy" id="412755"/>
    <lineage>
        <taxon>unclassified sequences</taxon>
        <taxon>metagenomes</taxon>
        <taxon>ecological metagenomes</taxon>
    </lineage>
</organism>
<gene>
    <name evidence="1" type="ORF">LCGC14_0959540</name>
</gene>
<dbReference type="AlphaFoldDB" id="A0A0F9NES3"/>
<name>A0A0F9NES3_9ZZZZ</name>
<evidence type="ECO:0000313" key="1">
    <source>
        <dbReference type="EMBL" id="KKN18055.1"/>
    </source>
</evidence>
<dbReference type="EMBL" id="LAZR01003463">
    <property type="protein sequence ID" value="KKN18055.1"/>
    <property type="molecule type" value="Genomic_DNA"/>
</dbReference>